<evidence type="ECO:0000313" key="1">
    <source>
        <dbReference type="EMBL" id="WOJ90220.1"/>
    </source>
</evidence>
<protein>
    <submittedName>
        <fullName evidence="1">Uncharacterized protein</fullName>
    </submittedName>
</protein>
<evidence type="ECO:0000313" key="2">
    <source>
        <dbReference type="Proteomes" id="UP001626536"/>
    </source>
</evidence>
<reference evidence="1 2" key="1">
    <citation type="submission" date="2023-10" db="EMBL/GenBank/DDBJ databases">
        <title>Novel methanotroph of the genus Methylocapsa from a subarctic wetland.</title>
        <authorList>
            <person name="Belova S.E."/>
            <person name="Oshkin I.Y."/>
            <person name="Miroshnikov K."/>
            <person name="Dedysh S.N."/>
        </authorList>
    </citation>
    <scope>NUCLEOTIDE SEQUENCE [LARGE SCALE GENOMIC DNA]</scope>
    <source>
        <strain evidence="1 2">RX1</strain>
    </source>
</reference>
<dbReference type="RefSeq" id="WP_407339667.1">
    <property type="nucleotide sequence ID" value="NZ_CP136862.1"/>
</dbReference>
<organism evidence="1 2">
    <name type="scientific">Methylocapsa polymorpha</name>
    <dbReference type="NCBI Taxonomy" id="3080828"/>
    <lineage>
        <taxon>Bacteria</taxon>
        <taxon>Pseudomonadati</taxon>
        <taxon>Pseudomonadota</taxon>
        <taxon>Alphaproteobacteria</taxon>
        <taxon>Hyphomicrobiales</taxon>
        <taxon>Beijerinckiaceae</taxon>
        <taxon>Methylocapsa</taxon>
    </lineage>
</organism>
<name>A0ABZ0HTH5_9HYPH</name>
<dbReference type="EMBL" id="CP136862">
    <property type="protein sequence ID" value="WOJ90220.1"/>
    <property type="molecule type" value="Genomic_DNA"/>
</dbReference>
<accession>A0ABZ0HTH5</accession>
<proteinExistence type="predicted"/>
<dbReference type="Proteomes" id="UP001626536">
    <property type="component" value="Chromosome"/>
</dbReference>
<keyword evidence="2" id="KW-1185">Reference proteome</keyword>
<sequence>MTMIRNYRDPKVTLDHGIGLSEAAALRTHPAVIAAINAISSERRPAMVIWKSPTGAECDHIVMALEEYIHLGDFEPAADGRYAWDADEIRL</sequence>
<gene>
    <name evidence="1" type="ORF">RZS28_02640</name>
</gene>